<protein>
    <submittedName>
        <fullName evidence="6">KipI family sensor histidine kinase inhibitor</fullName>
    </submittedName>
</protein>
<name>A0A562SHD4_9BACT</name>
<dbReference type="InterPro" id="IPR003778">
    <property type="entry name" value="CT_A_B"/>
</dbReference>
<dbReference type="Proteomes" id="UP000316167">
    <property type="component" value="Unassembled WGS sequence"/>
</dbReference>
<sequence length="582" mass="63628">MQLFSVHPVNESSILLRFGNSIDVHTHQQLMQAKHCIEQNPFLGFVETVPAYNTLAVYFNPVEVEQTAASIAASVEESVRNIIANAKSPTASTTTQLIEIPVCYNEDFAPDLAETAGNLRLSTEALIQLHCSKTYHVYMLGFTPGFPYMGKTDERIVTKRKQQPRLAVAPGSVAIAGEQTGIYPFATPGGWNIIGRTPLQLFDRHRTNPFLLKAGDEVQFKPITPDEFEQYSTSDAPVGRELKNNITHLTKTSDDNKPSIQVEQCGFLTTLQDTGRTGYLQYGVSKGGAMDSSAAQLANVLVGNDADETVLELTQSPHRFVFTADTVIAFTGGGLQPETEQQLLPLHKPLFIAAGTVVHCRQQLPGFRLYMAVAGGFAADEFLQSSSTDLLIKAGGFDGRPLKKADILAQKNKHSKLQQQLLQVLKAGATIELFQSNESMRGTTIRVLKGAEWNYLTDASSSNFTQQAFTVTQQSNRMGYRLKTETLQTNQSCDIVSSPVTQGTVQLTSSGEMIILMADAQTVGGYPRIAQVCAADLSLLAQKKPGDAIQFQIVSLQEAEALYMKRAEELKRVQDALASLVK</sequence>
<keyword evidence="2" id="KW-0378">Hydrolase</keyword>
<dbReference type="PANTHER" id="PTHR43309:SF5">
    <property type="entry name" value="5-OXOPROLINASE SUBUNIT C"/>
    <property type="match status" value="1"/>
</dbReference>
<dbReference type="EMBL" id="VLLE01000005">
    <property type="protein sequence ID" value="TWI80384.1"/>
    <property type="molecule type" value="Genomic_DNA"/>
</dbReference>
<reference evidence="6 7" key="1">
    <citation type="journal article" date="2015" name="Stand. Genomic Sci.">
        <title>Genomic Encyclopedia of Bacterial and Archaeal Type Strains, Phase III: the genomes of soil and plant-associated and newly described type strains.</title>
        <authorList>
            <person name="Whitman W.B."/>
            <person name="Woyke T."/>
            <person name="Klenk H.P."/>
            <person name="Zhou Y."/>
            <person name="Lilburn T.G."/>
            <person name="Beck B.J."/>
            <person name="De Vos P."/>
            <person name="Vandamme P."/>
            <person name="Eisen J.A."/>
            <person name="Garrity G."/>
            <person name="Hugenholtz P."/>
            <person name="Kyrpides N.C."/>
        </authorList>
    </citation>
    <scope>NUCLEOTIDE SEQUENCE [LARGE SCALE GENOMIC DNA]</scope>
    <source>
        <strain evidence="6 7">CGMCC 1.7271</strain>
    </source>
</reference>
<dbReference type="Pfam" id="PF02682">
    <property type="entry name" value="CT_C_D"/>
    <property type="match status" value="1"/>
</dbReference>
<evidence type="ECO:0000259" key="5">
    <source>
        <dbReference type="SMART" id="SM00797"/>
    </source>
</evidence>
<proteinExistence type="predicted"/>
<gene>
    <name evidence="6" type="ORF">IQ13_3061</name>
</gene>
<accession>A0A562SHD4</accession>
<dbReference type="SUPFAM" id="SSF160467">
    <property type="entry name" value="PH0987 N-terminal domain-like"/>
    <property type="match status" value="1"/>
</dbReference>
<dbReference type="RefSeq" id="WP_144887257.1">
    <property type="nucleotide sequence ID" value="NZ_VLLE01000005.1"/>
</dbReference>
<organism evidence="6 7">
    <name type="scientific">Lacibacter cauensis</name>
    <dbReference type="NCBI Taxonomy" id="510947"/>
    <lineage>
        <taxon>Bacteria</taxon>
        <taxon>Pseudomonadati</taxon>
        <taxon>Bacteroidota</taxon>
        <taxon>Chitinophagia</taxon>
        <taxon>Chitinophagales</taxon>
        <taxon>Chitinophagaceae</taxon>
        <taxon>Lacibacter</taxon>
    </lineage>
</organism>
<dbReference type="GO" id="GO:0005524">
    <property type="term" value="F:ATP binding"/>
    <property type="evidence" value="ECO:0007669"/>
    <property type="project" value="UniProtKB-KW"/>
</dbReference>
<comment type="caution">
    <text evidence="6">The sequence shown here is derived from an EMBL/GenBank/DDBJ whole genome shotgun (WGS) entry which is preliminary data.</text>
</comment>
<feature type="domain" description="Carboxyltransferase" evidence="4">
    <location>
        <begin position="4"/>
        <end position="212"/>
    </location>
</feature>
<dbReference type="InterPro" id="IPR052708">
    <property type="entry name" value="PxpC"/>
</dbReference>
<evidence type="ECO:0000259" key="4">
    <source>
        <dbReference type="SMART" id="SM00796"/>
    </source>
</evidence>
<evidence type="ECO:0000313" key="6">
    <source>
        <dbReference type="EMBL" id="TWI80384.1"/>
    </source>
</evidence>
<dbReference type="InterPro" id="IPR029000">
    <property type="entry name" value="Cyclophilin-like_dom_sf"/>
</dbReference>
<dbReference type="NCBIfam" id="TIGR00724">
    <property type="entry name" value="urea_amlyse_rel"/>
    <property type="match status" value="1"/>
</dbReference>
<dbReference type="NCBIfam" id="TIGR00370">
    <property type="entry name" value="5-oxoprolinase subunit PxpB"/>
    <property type="match status" value="1"/>
</dbReference>
<evidence type="ECO:0000256" key="3">
    <source>
        <dbReference type="ARBA" id="ARBA00022840"/>
    </source>
</evidence>
<dbReference type="SUPFAM" id="SSF50891">
    <property type="entry name" value="Cyclophilin-like"/>
    <property type="match status" value="2"/>
</dbReference>
<dbReference type="PANTHER" id="PTHR43309">
    <property type="entry name" value="5-OXOPROLINASE SUBUNIT C"/>
    <property type="match status" value="1"/>
</dbReference>
<dbReference type="InterPro" id="IPR010016">
    <property type="entry name" value="PxpB"/>
</dbReference>
<dbReference type="SMART" id="SM00797">
    <property type="entry name" value="AHS2"/>
    <property type="match status" value="1"/>
</dbReference>
<keyword evidence="7" id="KW-1185">Reference proteome</keyword>
<keyword evidence="1" id="KW-0547">Nucleotide-binding</keyword>
<evidence type="ECO:0000256" key="2">
    <source>
        <dbReference type="ARBA" id="ARBA00022801"/>
    </source>
</evidence>
<dbReference type="SMART" id="SM00796">
    <property type="entry name" value="AHS1"/>
    <property type="match status" value="1"/>
</dbReference>
<evidence type="ECO:0000256" key="1">
    <source>
        <dbReference type="ARBA" id="ARBA00022741"/>
    </source>
</evidence>
<dbReference type="Pfam" id="PF02626">
    <property type="entry name" value="CT_A_B"/>
    <property type="match status" value="1"/>
</dbReference>
<evidence type="ECO:0000313" key="7">
    <source>
        <dbReference type="Proteomes" id="UP000316167"/>
    </source>
</evidence>
<dbReference type="OrthoDB" id="9782422at2"/>
<dbReference type="Gene3D" id="3.30.1360.40">
    <property type="match status" value="1"/>
</dbReference>
<dbReference type="GO" id="GO:0016787">
    <property type="term" value="F:hydrolase activity"/>
    <property type="evidence" value="ECO:0007669"/>
    <property type="project" value="UniProtKB-KW"/>
</dbReference>
<keyword evidence="3" id="KW-0067">ATP-binding</keyword>
<dbReference type="Gene3D" id="2.40.100.10">
    <property type="entry name" value="Cyclophilin-like"/>
    <property type="match status" value="2"/>
</dbReference>
<dbReference type="AlphaFoldDB" id="A0A562SHD4"/>
<dbReference type="InterPro" id="IPR003833">
    <property type="entry name" value="CT_C_D"/>
</dbReference>
<feature type="domain" description="Carboxyltransferase" evidence="5">
    <location>
        <begin position="281"/>
        <end position="569"/>
    </location>
</feature>